<proteinExistence type="predicted"/>
<dbReference type="AlphaFoldDB" id="A0A4Y7RHB4"/>
<evidence type="ECO:0000313" key="1">
    <source>
        <dbReference type="EMBL" id="TEB08183.1"/>
    </source>
</evidence>
<reference evidence="1 2" key="1">
    <citation type="journal article" date="2018" name="Environ. Microbiol.">
        <title>Novel energy conservation strategies and behaviour of Pelotomaculum schinkii driving syntrophic propionate catabolism.</title>
        <authorList>
            <person name="Hidalgo-Ahumada C.A.P."/>
            <person name="Nobu M.K."/>
            <person name="Narihiro T."/>
            <person name="Tamaki H."/>
            <person name="Liu W.T."/>
            <person name="Kamagata Y."/>
            <person name="Stams A.J.M."/>
            <person name="Imachi H."/>
            <person name="Sousa D.Z."/>
        </authorList>
    </citation>
    <scope>NUCLEOTIDE SEQUENCE [LARGE SCALE GENOMIC DNA]</scope>
    <source>
        <strain evidence="1 2">HH</strain>
    </source>
</reference>
<dbReference type="Proteomes" id="UP000298324">
    <property type="component" value="Unassembled WGS sequence"/>
</dbReference>
<comment type="caution">
    <text evidence="1">The sequence shown here is derived from an EMBL/GenBank/DDBJ whole genome shotgun (WGS) entry which is preliminary data.</text>
</comment>
<gene>
    <name evidence="1" type="ORF">Psch_01738</name>
</gene>
<dbReference type="EMBL" id="QFGA01000001">
    <property type="protein sequence ID" value="TEB08183.1"/>
    <property type="molecule type" value="Genomic_DNA"/>
</dbReference>
<organism evidence="1 2">
    <name type="scientific">Pelotomaculum schinkii</name>
    <dbReference type="NCBI Taxonomy" id="78350"/>
    <lineage>
        <taxon>Bacteria</taxon>
        <taxon>Bacillati</taxon>
        <taxon>Bacillota</taxon>
        <taxon>Clostridia</taxon>
        <taxon>Eubacteriales</taxon>
        <taxon>Desulfotomaculaceae</taxon>
        <taxon>Pelotomaculum</taxon>
    </lineage>
</organism>
<accession>A0A4Y7RHB4</accession>
<protein>
    <submittedName>
        <fullName evidence="1">Uncharacterized protein</fullName>
    </submittedName>
</protein>
<keyword evidence="2" id="KW-1185">Reference proteome</keyword>
<sequence length="55" mass="6272">MRGAQHVNCFHRLPEVKGGSYAALVDTGLTYPSNKFLIMRLSKEVVKWPIRQKSI</sequence>
<evidence type="ECO:0000313" key="2">
    <source>
        <dbReference type="Proteomes" id="UP000298324"/>
    </source>
</evidence>
<name>A0A4Y7RHB4_9FIRM</name>